<name>A0A1G2A8P3_9BACT</name>
<keyword evidence="1" id="KW-0472">Membrane</keyword>
<gene>
    <name evidence="2" type="ORF">A3H61_00855</name>
</gene>
<evidence type="ECO:0000256" key="1">
    <source>
        <dbReference type="SAM" id="Phobius"/>
    </source>
</evidence>
<reference evidence="2 3" key="1">
    <citation type="journal article" date="2016" name="Nat. Commun.">
        <title>Thousands of microbial genomes shed light on interconnected biogeochemical processes in an aquifer system.</title>
        <authorList>
            <person name="Anantharaman K."/>
            <person name="Brown C.T."/>
            <person name="Hug L.A."/>
            <person name="Sharon I."/>
            <person name="Castelle C.J."/>
            <person name="Probst A.J."/>
            <person name="Thomas B.C."/>
            <person name="Singh A."/>
            <person name="Wilkins M.J."/>
            <person name="Karaoz U."/>
            <person name="Brodie E.L."/>
            <person name="Williams K.H."/>
            <person name="Hubbard S.S."/>
            <person name="Banfield J.F."/>
        </authorList>
    </citation>
    <scope>NUCLEOTIDE SEQUENCE [LARGE SCALE GENOMIC DNA]</scope>
</reference>
<evidence type="ECO:0008006" key="4">
    <source>
        <dbReference type="Google" id="ProtNLM"/>
    </source>
</evidence>
<evidence type="ECO:0000313" key="3">
    <source>
        <dbReference type="Proteomes" id="UP000178315"/>
    </source>
</evidence>
<dbReference type="InterPro" id="IPR025101">
    <property type="entry name" value="DUF4012"/>
</dbReference>
<dbReference type="EMBL" id="MHJU01000014">
    <property type="protein sequence ID" value="OGY73268.1"/>
    <property type="molecule type" value="Genomic_DNA"/>
</dbReference>
<dbReference type="AlphaFoldDB" id="A0A1G2A8P3"/>
<proteinExistence type="predicted"/>
<protein>
    <recommendedName>
        <fullName evidence="4">DUF4012 domain-containing protein</fullName>
    </recommendedName>
</protein>
<keyword evidence="1" id="KW-0812">Transmembrane</keyword>
<accession>A0A1G2A8P3</accession>
<evidence type="ECO:0000313" key="2">
    <source>
        <dbReference type="EMBL" id="OGY73268.1"/>
    </source>
</evidence>
<feature type="transmembrane region" description="Helical" evidence="1">
    <location>
        <begin position="12"/>
        <end position="36"/>
    </location>
</feature>
<dbReference type="Proteomes" id="UP000178315">
    <property type="component" value="Unassembled WGS sequence"/>
</dbReference>
<keyword evidence="1" id="KW-1133">Transmembrane helix</keyword>
<comment type="caution">
    <text evidence="2">The sequence shown here is derived from an EMBL/GenBank/DDBJ whole genome shotgun (WGS) entry which is preliminary data.</text>
</comment>
<sequence length="629" mass="70038">MNLAASIKKKRYAVIITTSFVITILIALSFFASLAYNTALQTRGFVLGESVSAYDELTAASSALGEWDIETALDKVEKAHEHFAAIEEATERYGPFLRSALIFNKKAKSYYHLAKAGLHSTKAAKILGESFSRGDPYALIQYLARLQADLEEAREPIERAYKESRKIDLSYFTDSKQARIKALQEGLSFLFSELDPLLNTISALRTILGEHGTRRYLILFENSGEIRPTGGFIGSLAIADIKDGKLNKFFVPSGGTYDFRYGLTEHLRSPRPFSILNPEWQIQDCNWFPDFPTSAQKCAWFAEGSIGSSFDGVIAITDTVVTDLLSIIGPIPILEYETVITAENFVPFTQTLVESEEARASGAPKKIIADLFPLIIDRITNALSDHAKRFSLALALTDALNRKNLLLFMEDEGLQKWLNKENWSGASGVKYALDYLHVNTALINGGKSEFAVRQEARYEVLEDALGANMASVSVTREHMGSASEYPDFDALVNRDNLAYIRVYAPFGSVFAGIEGDVFDPTALFQKQDDLNDDSILAKIEGAPLIDEKTKTRITNEFGKTAFGNYMKIAPGEKKTVRFIYKLPFTKKDIEERGYTLFVQKQGGIVSRLVVNLEGKTLYDGELEEDMVIK</sequence>
<organism evidence="2 3">
    <name type="scientific">Candidatus Jacksonbacteria bacterium RIFCSPLOWO2_02_FULL_44_20</name>
    <dbReference type="NCBI Taxonomy" id="1798460"/>
    <lineage>
        <taxon>Bacteria</taxon>
        <taxon>Candidatus Jacksoniibacteriota</taxon>
    </lineage>
</organism>
<dbReference type="Pfam" id="PF13196">
    <property type="entry name" value="DUF4012"/>
    <property type="match status" value="1"/>
</dbReference>